<evidence type="ECO:0000256" key="3">
    <source>
        <dbReference type="ARBA" id="ARBA00023098"/>
    </source>
</evidence>
<dbReference type="GO" id="GO:0016020">
    <property type="term" value="C:membrane"/>
    <property type="evidence" value="ECO:0007669"/>
    <property type="project" value="UniProtKB-SubCell"/>
</dbReference>
<dbReference type="EC" id="1.2.1.84" evidence="4"/>
<dbReference type="FunCoup" id="A0A6J0BCY4">
    <property type="interactions" value="56"/>
</dbReference>
<dbReference type="RefSeq" id="XP_046594161.1">
    <property type="nucleotide sequence ID" value="XM_046738205.1"/>
</dbReference>
<dbReference type="KEGG" id="nlo:107218716"/>
<dbReference type="InParanoid" id="A0A6J0BCY4"/>
<name>A0A6J0BCY4_NEOLC</name>
<dbReference type="PANTHER" id="PTHR11011">
    <property type="entry name" value="MALE STERILITY PROTEIN 2-RELATED"/>
    <property type="match status" value="1"/>
</dbReference>
<protein>
    <recommendedName>
        <fullName evidence="4">Fatty acyl-CoA reductase</fullName>
        <ecNumber evidence="4">1.2.1.84</ecNumber>
    </recommendedName>
</protein>
<dbReference type="CDD" id="cd09071">
    <property type="entry name" value="FAR_C"/>
    <property type="match status" value="1"/>
</dbReference>
<keyword evidence="4" id="KW-0472">Membrane</keyword>
<evidence type="ECO:0000259" key="5">
    <source>
        <dbReference type="Pfam" id="PF03015"/>
    </source>
</evidence>
<dbReference type="PANTHER" id="PTHR11011:SF24">
    <property type="entry name" value="FATTY ACYL-COA REDUCTASE"/>
    <property type="match status" value="1"/>
</dbReference>
<dbReference type="Pfam" id="PF03015">
    <property type="entry name" value="Sterile"/>
    <property type="match status" value="1"/>
</dbReference>
<organism evidence="7 8">
    <name type="scientific">Neodiprion lecontei</name>
    <name type="common">Redheaded pine sawfly</name>
    <dbReference type="NCBI Taxonomy" id="441921"/>
    <lineage>
        <taxon>Eukaryota</taxon>
        <taxon>Metazoa</taxon>
        <taxon>Ecdysozoa</taxon>
        <taxon>Arthropoda</taxon>
        <taxon>Hexapoda</taxon>
        <taxon>Insecta</taxon>
        <taxon>Pterygota</taxon>
        <taxon>Neoptera</taxon>
        <taxon>Endopterygota</taxon>
        <taxon>Hymenoptera</taxon>
        <taxon>Tenthredinoidea</taxon>
        <taxon>Diprionidae</taxon>
        <taxon>Diprioninae</taxon>
        <taxon>Neodiprion</taxon>
    </lineage>
</organism>
<evidence type="ECO:0000256" key="1">
    <source>
        <dbReference type="ARBA" id="ARBA00005928"/>
    </source>
</evidence>
<dbReference type="InterPro" id="IPR036291">
    <property type="entry name" value="NAD(P)-bd_dom_sf"/>
</dbReference>
<dbReference type="CDD" id="cd05236">
    <property type="entry name" value="FAR-N_SDR_e"/>
    <property type="match status" value="1"/>
</dbReference>
<keyword evidence="2 4" id="KW-0444">Lipid biosynthesis</keyword>
<comment type="function">
    <text evidence="4">Catalyzes the reduction of fatty acyl-CoA to fatty alcohols.</text>
</comment>
<dbReference type="SUPFAM" id="SSF51735">
    <property type="entry name" value="NAD(P)-binding Rossmann-fold domains"/>
    <property type="match status" value="1"/>
</dbReference>
<evidence type="ECO:0000313" key="9">
    <source>
        <dbReference type="RefSeq" id="XP_046594161.1"/>
    </source>
</evidence>
<gene>
    <name evidence="8 9 10" type="primary">LOC107218716</name>
</gene>
<dbReference type="GO" id="GO:0005777">
    <property type="term" value="C:peroxisome"/>
    <property type="evidence" value="ECO:0007669"/>
    <property type="project" value="TreeGrafter"/>
</dbReference>
<keyword evidence="4" id="KW-0812">Transmembrane</keyword>
<evidence type="ECO:0000256" key="2">
    <source>
        <dbReference type="ARBA" id="ARBA00022516"/>
    </source>
</evidence>
<dbReference type="GeneID" id="107218716"/>
<dbReference type="Pfam" id="PF07993">
    <property type="entry name" value="NAD_binding_4"/>
    <property type="match status" value="1"/>
</dbReference>
<comment type="similarity">
    <text evidence="1 4">Belongs to the fatty acyl-CoA reductase family.</text>
</comment>
<keyword evidence="4" id="KW-0521">NADP</keyword>
<dbReference type="GO" id="GO:0035336">
    <property type="term" value="P:long-chain fatty-acyl-CoA metabolic process"/>
    <property type="evidence" value="ECO:0007669"/>
    <property type="project" value="TreeGrafter"/>
</dbReference>
<keyword evidence="4" id="KW-1133">Transmembrane helix</keyword>
<reference evidence="8 9" key="1">
    <citation type="submission" date="2025-05" db="UniProtKB">
        <authorList>
            <consortium name="RefSeq"/>
        </authorList>
    </citation>
    <scope>IDENTIFICATION</scope>
    <source>
        <tissue evidence="8 9">Thorax and Abdomen</tissue>
    </source>
</reference>
<dbReference type="RefSeq" id="XP_046594162.1">
    <property type="nucleotide sequence ID" value="XM_046738206.1"/>
</dbReference>
<dbReference type="RefSeq" id="XP_015512176.2">
    <property type="nucleotide sequence ID" value="XM_015656690.2"/>
</dbReference>
<dbReference type="GO" id="GO:0102965">
    <property type="term" value="F:alcohol-forming long-chain fatty acyl-CoA reductase activity"/>
    <property type="evidence" value="ECO:0007669"/>
    <property type="project" value="UniProtKB-EC"/>
</dbReference>
<dbReference type="GO" id="GO:0080019">
    <property type="term" value="F:alcohol-forming very long-chain fatty acyl-CoA reductase activity"/>
    <property type="evidence" value="ECO:0007669"/>
    <property type="project" value="InterPro"/>
</dbReference>
<keyword evidence="3 4" id="KW-0443">Lipid metabolism</keyword>
<keyword evidence="4" id="KW-0560">Oxidoreductase</keyword>
<dbReference type="Gene3D" id="3.40.50.720">
    <property type="entry name" value="NAD(P)-binding Rossmann-like Domain"/>
    <property type="match status" value="1"/>
</dbReference>
<evidence type="ECO:0000259" key="6">
    <source>
        <dbReference type="Pfam" id="PF07993"/>
    </source>
</evidence>
<keyword evidence="7" id="KW-1185">Reference proteome</keyword>
<evidence type="ECO:0000313" key="7">
    <source>
        <dbReference type="Proteomes" id="UP000829291"/>
    </source>
</evidence>
<evidence type="ECO:0000313" key="8">
    <source>
        <dbReference type="RefSeq" id="XP_015512176.2"/>
    </source>
</evidence>
<evidence type="ECO:0000256" key="4">
    <source>
        <dbReference type="RuleBase" id="RU363097"/>
    </source>
</evidence>
<dbReference type="InterPro" id="IPR033640">
    <property type="entry name" value="FAR_C"/>
</dbReference>
<proteinExistence type="inferred from homology"/>
<comment type="catalytic activity">
    <reaction evidence="4">
        <text>a long-chain fatty acyl-CoA + 2 NADPH + 2 H(+) = a long-chain primary fatty alcohol + 2 NADP(+) + CoA</text>
        <dbReference type="Rhea" id="RHEA:52716"/>
        <dbReference type="ChEBI" id="CHEBI:15378"/>
        <dbReference type="ChEBI" id="CHEBI:57287"/>
        <dbReference type="ChEBI" id="CHEBI:57783"/>
        <dbReference type="ChEBI" id="CHEBI:58349"/>
        <dbReference type="ChEBI" id="CHEBI:77396"/>
        <dbReference type="ChEBI" id="CHEBI:83139"/>
        <dbReference type="EC" id="1.2.1.84"/>
    </reaction>
</comment>
<feature type="domain" description="Fatty acyl-CoA reductase C-terminal" evidence="5">
    <location>
        <begin position="364"/>
        <end position="456"/>
    </location>
</feature>
<feature type="domain" description="Thioester reductase (TE)" evidence="6">
    <location>
        <begin position="20"/>
        <end position="289"/>
    </location>
</feature>
<sequence length="513" mass="57564">MDLDPTTSIPAFYAGRSIFITGGTGFMGKVLIEKLLRSCPAVEEIFLLMRPKKNSTIDARLKEMLTSPLYDKLKKANPSAFKKLIPVAGDVAEEGLGLPPVERRVLIEKVSIVFHVAANVRFDDPLKHAVLMNTRGTREVCILAASMKKLVVLLHVSTTYGNTDRPVIEEVLYPAHTDWKKAIKIVENTDENILNIMTPKFLGKLPNTYTFTKQLAEHVINEYAGIIPCVIFRPSVVVATLEEPMPGWMDNFNGPVGLMIGGGKGVLKSVYGKPDLVVDFIPVDVAIKSLLVSAWQRGITPITRDPSVPVYNCSSNGIRALTTKDMINLALETVAEIPLEGCIWVPNTTMYSNIFIYYLTVWIFHVIPAVIIDTVLKISGAKPRLLRLHRKIYTANFALTHFLKEKFTFEHAKLLGLNDMVPELDRADFNVDIGKFGIKDYFRECLIGGKMYLLKEDMNKVAEAKAHYDKMWWIDRVLRVWLAIFITWLGFTCGIFAYISTSVISLFDFSLVA</sequence>
<dbReference type="OrthoDB" id="429813at2759"/>
<dbReference type="InterPro" id="IPR026055">
    <property type="entry name" value="FAR"/>
</dbReference>
<accession>A0A6J0BCY4</accession>
<dbReference type="Proteomes" id="UP000829291">
    <property type="component" value="Chromosome 4"/>
</dbReference>
<feature type="transmembrane region" description="Helical" evidence="4">
    <location>
        <begin position="480"/>
        <end position="507"/>
    </location>
</feature>
<evidence type="ECO:0000313" key="10">
    <source>
        <dbReference type="RefSeq" id="XP_046594162.1"/>
    </source>
</evidence>
<dbReference type="InterPro" id="IPR013120">
    <property type="entry name" value="FAR_NAD-bd"/>
</dbReference>
<feature type="transmembrane region" description="Helical" evidence="4">
    <location>
        <begin position="355"/>
        <end position="376"/>
    </location>
</feature>